<feature type="transmembrane region" description="Helical" evidence="1">
    <location>
        <begin position="185"/>
        <end position="207"/>
    </location>
</feature>
<protein>
    <submittedName>
        <fullName evidence="3">HupE/UreJ family protein</fullName>
    </submittedName>
</protein>
<feature type="transmembrane region" description="Helical" evidence="1">
    <location>
        <begin position="244"/>
        <end position="264"/>
    </location>
</feature>
<feature type="signal peptide" evidence="2">
    <location>
        <begin position="1"/>
        <end position="32"/>
    </location>
</feature>
<gene>
    <name evidence="3" type="ORF">RB548_11225</name>
</gene>
<evidence type="ECO:0000313" key="3">
    <source>
        <dbReference type="EMBL" id="WVT02111.1"/>
    </source>
</evidence>
<evidence type="ECO:0000256" key="2">
    <source>
        <dbReference type="SAM" id="SignalP"/>
    </source>
</evidence>
<dbReference type="Pfam" id="PF13795">
    <property type="entry name" value="HupE_UreJ_2"/>
    <property type="match status" value="1"/>
</dbReference>
<keyword evidence="1" id="KW-0472">Membrane</keyword>
<name>A0ABZ2B712_9HYPH</name>
<proteinExistence type="predicted"/>
<feature type="transmembrane region" description="Helical" evidence="1">
    <location>
        <begin position="161"/>
        <end position="178"/>
    </location>
</feature>
<keyword evidence="1" id="KW-0812">Transmembrane</keyword>
<sequence>MSRFAIRLATICLLTICLAGAWSLLLPTAALAHEVRPAYLELREERPGEYSVLWKVPMQGEMRLGLDPVFSGETRASARVGRAASGAAIEHWTLTAPALRGQTLSIDGLEATMTDALARVEYLDGTSWTQRLTPREPAALIPIADAALDVARVYLKLGVEHILFGIDHLLFVLALLMLTRSVGMLVKTVTAFTVAHSITLALATLGLVHAPQAPVEAVIALSIVFVAAEIVHRDEGRVGVAARAPWIVAFGFGLLHGFGFAGALSEVGLPEGHIPLALFFFNVGVEAGQLVFVAAVILLLAVARRLPVTLPVWAQRVPAYAIGSVAMFWTIQRVAMFSIP</sequence>
<feature type="transmembrane region" description="Helical" evidence="1">
    <location>
        <begin position="276"/>
        <end position="301"/>
    </location>
</feature>
<accession>A0ABZ2B712</accession>
<keyword evidence="2" id="KW-0732">Signal</keyword>
<dbReference type="EMBL" id="CP133148">
    <property type="protein sequence ID" value="WVT02111.1"/>
    <property type="molecule type" value="Genomic_DNA"/>
</dbReference>
<keyword evidence="4" id="KW-1185">Reference proteome</keyword>
<dbReference type="RefSeq" id="WP_331371397.1">
    <property type="nucleotide sequence ID" value="NZ_CP133148.1"/>
</dbReference>
<dbReference type="Proteomes" id="UP001432360">
    <property type="component" value="Chromosome"/>
</dbReference>
<keyword evidence="1" id="KW-1133">Transmembrane helix</keyword>
<dbReference type="InterPro" id="IPR032809">
    <property type="entry name" value="Put_HupE_UreJ"/>
</dbReference>
<reference evidence="3" key="1">
    <citation type="submission" date="2023-08" db="EMBL/GenBank/DDBJ databases">
        <title>Complete genome sequence of Sinorhizobium chiapanecum ITTG S70 isolated from Acaciella angustissima nodules in Chiapas-Mexico.</title>
        <authorList>
            <person name="Rincon-Rosales R."/>
            <person name="Rogel M.A."/>
            <person name="Rincon-Medina C.I."/>
            <person name="Guerrero G."/>
            <person name="Manzano-Gomez L.A."/>
            <person name="Lopez-Lopez A."/>
            <person name="Rincon Molina F.A."/>
            <person name="Martinez-Romero E."/>
        </authorList>
    </citation>
    <scope>NUCLEOTIDE SEQUENCE</scope>
    <source>
        <strain evidence="3">ITTG S70</strain>
    </source>
</reference>
<organism evidence="3 4">
    <name type="scientific">Sinorhizobium chiapasense</name>
    <dbReference type="NCBI Taxonomy" id="501572"/>
    <lineage>
        <taxon>Bacteria</taxon>
        <taxon>Pseudomonadati</taxon>
        <taxon>Pseudomonadota</taxon>
        <taxon>Alphaproteobacteria</taxon>
        <taxon>Hyphomicrobiales</taxon>
        <taxon>Rhizobiaceae</taxon>
        <taxon>Sinorhizobium/Ensifer group</taxon>
        <taxon>Sinorhizobium</taxon>
    </lineage>
</organism>
<feature type="transmembrane region" description="Helical" evidence="1">
    <location>
        <begin position="313"/>
        <end position="331"/>
    </location>
</feature>
<evidence type="ECO:0000313" key="4">
    <source>
        <dbReference type="Proteomes" id="UP001432360"/>
    </source>
</evidence>
<evidence type="ECO:0000256" key="1">
    <source>
        <dbReference type="SAM" id="Phobius"/>
    </source>
</evidence>
<feature type="chain" id="PRO_5047117620" evidence="2">
    <location>
        <begin position="33"/>
        <end position="340"/>
    </location>
</feature>